<dbReference type="EMBL" id="QEWE01000006">
    <property type="protein sequence ID" value="REJ31334.1"/>
    <property type="molecule type" value="Genomic_DNA"/>
</dbReference>
<organism evidence="3 4">
    <name type="scientific">Caldibacillus debilis</name>
    <dbReference type="NCBI Taxonomy" id="301148"/>
    <lineage>
        <taxon>Bacteria</taxon>
        <taxon>Bacillati</taxon>
        <taxon>Bacillota</taxon>
        <taxon>Bacilli</taxon>
        <taxon>Bacillales</taxon>
        <taxon>Bacillaceae</taxon>
        <taxon>Caldibacillus</taxon>
    </lineage>
</organism>
<protein>
    <submittedName>
        <fullName evidence="3">Septum formation initiator family protein</fullName>
    </submittedName>
</protein>
<gene>
    <name evidence="3" type="ORF">C6P37_01465</name>
</gene>
<feature type="transmembrane region" description="Helical" evidence="2">
    <location>
        <begin position="45"/>
        <end position="64"/>
    </location>
</feature>
<dbReference type="AlphaFoldDB" id="A0A3E0K7Y2"/>
<dbReference type="Pfam" id="PF04977">
    <property type="entry name" value="DivIC"/>
    <property type="match status" value="1"/>
</dbReference>
<evidence type="ECO:0000313" key="4">
    <source>
        <dbReference type="Proteomes" id="UP000257014"/>
    </source>
</evidence>
<keyword evidence="2" id="KW-0812">Transmembrane</keyword>
<proteinExistence type="predicted"/>
<evidence type="ECO:0000313" key="3">
    <source>
        <dbReference type="EMBL" id="REJ31334.1"/>
    </source>
</evidence>
<sequence>MEFIPLKKGGLGMAIKNERARQKIRQSYLNHEQVKKKIYERRRKLLIRRLTAFFAVAFVVLYFYSSALISQSELLDGKRKELEAKEKQYEQLKDRQAVLKDEIKKLQDEEYIGKFARKEYFLSGENEIIFAPPDEEEDE</sequence>
<keyword evidence="2" id="KW-1133">Transmembrane helix</keyword>
<comment type="caution">
    <text evidence="3">The sequence shown here is derived from an EMBL/GenBank/DDBJ whole genome shotgun (WGS) entry which is preliminary data.</text>
</comment>
<evidence type="ECO:0000256" key="1">
    <source>
        <dbReference type="SAM" id="Coils"/>
    </source>
</evidence>
<feature type="coiled-coil region" evidence="1">
    <location>
        <begin position="72"/>
        <end position="109"/>
    </location>
</feature>
<dbReference type="PANTHER" id="PTHR40027:SF1">
    <property type="entry name" value="CELL DIVISION PROTEIN DIVIC"/>
    <property type="match status" value="1"/>
</dbReference>
<dbReference type="InterPro" id="IPR007060">
    <property type="entry name" value="FtsL/DivIC"/>
</dbReference>
<name>A0A3E0K7Y2_9BACI</name>
<keyword evidence="1" id="KW-0175">Coiled coil</keyword>
<dbReference type="InterPro" id="IPR039076">
    <property type="entry name" value="DivIC"/>
</dbReference>
<accession>A0A3E0K7Y2</accession>
<dbReference type="PANTHER" id="PTHR40027">
    <property type="entry name" value="CELL DIVISION PROTEIN DIVIC"/>
    <property type="match status" value="1"/>
</dbReference>
<dbReference type="GO" id="GO:0051301">
    <property type="term" value="P:cell division"/>
    <property type="evidence" value="ECO:0007669"/>
    <property type="project" value="InterPro"/>
</dbReference>
<dbReference type="Proteomes" id="UP000257014">
    <property type="component" value="Unassembled WGS sequence"/>
</dbReference>
<evidence type="ECO:0000256" key="2">
    <source>
        <dbReference type="SAM" id="Phobius"/>
    </source>
</evidence>
<reference evidence="3 4" key="1">
    <citation type="submission" date="2018-03" db="EMBL/GenBank/DDBJ databases">
        <authorList>
            <person name="Keele B.F."/>
        </authorList>
    </citation>
    <scope>NUCLEOTIDE SEQUENCE [LARGE SCALE GENOMIC DNA]</scope>
    <source>
        <strain evidence="3">ZCTH4_d</strain>
    </source>
</reference>
<keyword evidence="2" id="KW-0472">Membrane</keyword>